<protein>
    <submittedName>
        <fullName evidence="2">DUF3272 family protein</fullName>
    </submittedName>
</protein>
<keyword evidence="1" id="KW-0812">Transmembrane</keyword>
<accession>A0A847J2E3</accession>
<feature type="transmembrane region" description="Helical" evidence="1">
    <location>
        <begin position="6"/>
        <end position="39"/>
    </location>
</feature>
<dbReference type="EMBL" id="JAAYVO010000027">
    <property type="protein sequence ID" value="NLH34812.1"/>
    <property type="molecule type" value="Genomic_DNA"/>
</dbReference>
<organism evidence="2 3">
    <name type="scientific">Pseudolactococcus chungangensis</name>
    <dbReference type="NCBI Taxonomy" id="451457"/>
    <lineage>
        <taxon>Bacteria</taxon>
        <taxon>Bacillati</taxon>
        <taxon>Bacillota</taxon>
        <taxon>Bacilli</taxon>
        <taxon>Lactobacillales</taxon>
        <taxon>Streptococcaceae</taxon>
        <taxon>Pseudolactococcus</taxon>
    </lineage>
</organism>
<comment type="caution">
    <text evidence="2">The sequence shown here is derived from an EMBL/GenBank/DDBJ whole genome shotgun (WGS) entry which is preliminary data.</text>
</comment>
<gene>
    <name evidence="2" type="ORF">GX453_02095</name>
</gene>
<dbReference type="RefSeq" id="WP_072353549.1">
    <property type="nucleotide sequence ID" value="NZ_CAUQCH010000003.1"/>
</dbReference>
<name>A0A847J2E3_9LACT</name>
<proteinExistence type="predicted"/>
<dbReference type="AlphaFoldDB" id="A0A847J2E3"/>
<evidence type="ECO:0000313" key="3">
    <source>
        <dbReference type="Proteomes" id="UP000559962"/>
    </source>
</evidence>
<reference evidence="2 3" key="1">
    <citation type="journal article" date="2020" name="Biotechnol. Biofuels">
        <title>New insights from the biogas microbiome by comprehensive genome-resolved metagenomics of nearly 1600 species originating from multiple anaerobic digesters.</title>
        <authorList>
            <person name="Campanaro S."/>
            <person name="Treu L."/>
            <person name="Rodriguez-R L.M."/>
            <person name="Kovalovszki A."/>
            <person name="Ziels R.M."/>
            <person name="Maus I."/>
            <person name="Zhu X."/>
            <person name="Kougias P.G."/>
            <person name="Basile A."/>
            <person name="Luo G."/>
            <person name="Schluter A."/>
            <person name="Konstantinidis K.T."/>
            <person name="Angelidaki I."/>
        </authorList>
    </citation>
    <scope>NUCLEOTIDE SEQUENCE [LARGE SCALE GENOMIC DNA]</scope>
    <source>
        <strain evidence="2">AS27yjCOA_61</strain>
    </source>
</reference>
<dbReference type="Proteomes" id="UP000559962">
    <property type="component" value="Unassembled WGS sequence"/>
</dbReference>
<keyword evidence="1" id="KW-0472">Membrane</keyword>
<evidence type="ECO:0000313" key="2">
    <source>
        <dbReference type="EMBL" id="NLH34812.1"/>
    </source>
</evidence>
<sequence length="60" mass="7394">MIKEQFYVFIFGTIIYAWFFADALLTGRLFLLGFWSFLLFRKLRFAYRADRWIRLNSKSK</sequence>
<dbReference type="Pfam" id="PF11676">
    <property type="entry name" value="DUF3272"/>
    <property type="match status" value="1"/>
</dbReference>
<keyword evidence="1" id="KW-1133">Transmembrane helix</keyword>
<evidence type="ECO:0000256" key="1">
    <source>
        <dbReference type="SAM" id="Phobius"/>
    </source>
</evidence>
<dbReference type="InterPro" id="IPR021690">
    <property type="entry name" value="DUF3272"/>
</dbReference>